<feature type="region of interest" description="Disordered" evidence="1">
    <location>
        <begin position="682"/>
        <end position="753"/>
    </location>
</feature>
<evidence type="ECO:0000313" key="4">
    <source>
        <dbReference type="Proteomes" id="UP000092993"/>
    </source>
</evidence>
<feature type="compositionally biased region" description="Low complexity" evidence="1">
    <location>
        <begin position="195"/>
        <end position="229"/>
    </location>
</feature>
<feature type="compositionally biased region" description="Low complexity" evidence="1">
    <location>
        <begin position="966"/>
        <end position="991"/>
    </location>
</feature>
<feature type="region of interest" description="Disordered" evidence="1">
    <location>
        <begin position="195"/>
        <end position="262"/>
    </location>
</feature>
<dbReference type="GO" id="GO:0003677">
    <property type="term" value="F:DNA binding"/>
    <property type="evidence" value="ECO:0007669"/>
    <property type="project" value="InterPro"/>
</dbReference>
<feature type="compositionally biased region" description="Pro residues" evidence="1">
    <location>
        <begin position="894"/>
        <end position="925"/>
    </location>
</feature>
<feature type="compositionally biased region" description="Polar residues" evidence="1">
    <location>
        <begin position="241"/>
        <end position="252"/>
    </location>
</feature>
<keyword evidence="4" id="KW-1185">Reference proteome</keyword>
<dbReference type="Proteomes" id="UP000092993">
    <property type="component" value="Unassembled WGS sequence"/>
</dbReference>
<dbReference type="STRING" id="5627.A0A1C7M665"/>
<dbReference type="OrthoDB" id="1938591at2759"/>
<evidence type="ECO:0000259" key="2">
    <source>
        <dbReference type="Pfam" id="PF01388"/>
    </source>
</evidence>
<feature type="compositionally biased region" description="Low complexity" evidence="1">
    <location>
        <begin position="1021"/>
        <end position="1066"/>
    </location>
</feature>
<protein>
    <recommendedName>
        <fullName evidence="2">ARID domain-containing protein</fullName>
    </recommendedName>
</protein>
<dbReference type="InterPro" id="IPR036431">
    <property type="entry name" value="ARID_dom_sf"/>
</dbReference>
<dbReference type="SUPFAM" id="SSF46774">
    <property type="entry name" value="ARID-like"/>
    <property type="match status" value="1"/>
</dbReference>
<feature type="domain" description="ARID" evidence="2">
    <location>
        <begin position="489"/>
        <end position="561"/>
    </location>
</feature>
<feature type="compositionally biased region" description="Low complexity" evidence="1">
    <location>
        <begin position="93"/>
        <end position="108"/>
    </location>
</feature>
<dbReference type="EMBL" id="LUGG01000009">
    <property type="protein sequence ID" value="OBZ72332.1"/>
    <property type="molecule type" value="Genomic_DNA"/>
</dbReference>
<reference evidence="3 4" key="1">
    <citation type="submission" date="2016-03" db="EMBL/GenBank/DDBJ databases">
        <title>Whole genome sequencing of Grifola frondosa 9006-11.</title>
        <authorList>
            <person name="Min B."/>
            <person name="Park H."/>
            <person name="Kim J.-G."/>
            <person name="Cho H."/>
            <person name="Oh Y.-L."/>
            <person name="Kong W.-S."/>
            <person name="Choi I.-G."/>
        </authorList>
    </citation>
    <scope>NUCLEOTIDE SEQUENCE [LARGE SCALE GENOMIC DNA]</scope>
    <source>
        <strain evidence="3 4">9006-11</strain>
    </source>
</reference>
<sequence length="1303" mass="140419">MADRIPQQYTPIHNNFLAGLAAQQGMSQQQPQLDPQQNVPALAKSDLNRMWHLQQQQQLQQQQFRNQAGGGMAPQANSQMMDFMRSQGLARMQQQQQMAQKQQQQQQQIPFMGPPQMSASASSSGFPHEPQPHRTCRRTSPTPFPGGGHNFTALQLQALAAQNPQMFQALQSQDGQLRQLGLMRLAQTQQKQNNLMHLQQQQQAHQQQQQHAQQQSHQQQQLSMGAQAGVMQGQVPPGFFTGSTIPTASDGSHGSPGAANLPANMQQANIAGHSRAMVQQHNAQQLQQHQQHQSSIKDLEQKNAVLGADHLNKPDAVTAQIQINVDEIARRRAFLSKLAAMMQQVNNTHAAAMAATANASNRNPAAPSPVQAQRLAVSPNNIQGAAGWISQQGSSPMLPSGTPQSQNIQGTTPQMAPQVVAAQMNARGVKTPLPMLNPGSGGQPVPHASPNMMAMQQFPQKMAGPSGAPSGGLPLSLEAGCSTGSGMLQFESRQISLHMLHAEVLNVGGAARATQADQWPIIGANLGFVQFPGSETEPAKCGPGVAQHLQHVYREFLMMFDNAYIMSINKRRHQSALEMQAMQANQQAANMAQNAPMQSAQAQNNGAPVPPPNVPQFNGVPSLPGLSDPKLINELVNLSASSSAELRRRGIPQNIIDTVENHRPRLQEARQQQHDFRNRLAQNVQPPNGAPQQRIADGQLMNPRGQPAIANTPNPLLGMRPGQHAQHAVNQPTPVPPNAFGDGGSQMQNNSRGPLIQMRPRPTLQDVENCSKFVQNIRAEYHARSVGQIQPQFVPDNQRLEYNTAFEQMWRYVHEVESKLHMYACFIKEDAIRKLIAMVTTANQQRELLSSGTPKYIMNLDMIRAVTRQMQTAKDAFTNFNVNPPPENSSHGFPAPPPGGLAGPPAPHPQRPIMPPQQLQPPQSIPQPSTIQPLPVQPPTVQSIPSIPAPPPAVPQQPPHPKKKQAAPPAESIATSTPPASTPAANAPTPTHVAHSPRTPKSPRTKAASKPKPAPRRKASKVTSTPTVAPATIPAPAAAPQPASASASTSAHAFAPTPVPASVSTPAPAPTPDVKPSTPAATPGGNVEVGTKRPREEELPSSSTSIGAPPAKKIKKEWTEPPSDVFAKRQEEADSIKTEDDATKFFEQMSDLLKMVSSGEADEGQEQLTMEIAGTLKEILKAYPTPPDPSDGDEFFDFSLYGIVEDDAGSKAATPDLMQTASIGPSPGSASETDGAGPSSSTVLDTAKIADPKSEEIDGADSLRHNMWREIDGGEAGYYNYSDTWKWDTPMPPAEQPWAIYNL</sequence>
<organism evidence="3 4">
    <name type="scientific">Grifola frondosa</name>
    <name type="common">Maitake</name>
    <name type="synonym">Polyporus frondosus</name>
    <dbReference type="NCBI Taxonomy" id="5627"/>
    <lineage>
        <taxon>Eukaryota</taxon>
        <taxon>Fungi</taxon>
        <taxon>Dikarya</taxon>
        <taxon>Basidiomycota</taxon>
        <taxon>Agaricomycotina</taxon>
        <taxon>Agaricomycetes</taxon>
        <taxon>Polyporales</taxon>
        <taxon>Grifolaceae</taxon>
        <taxon>Grifola</taxon>
    </lineage>
</organism>
<feature type="region of interest" description="Disordered" evidence="1">
    <location>
        <begin position="1211"/>
        <end position="1258"/>
    </location>
</feature>
<dbReference type="Pfam" id="PF01388">
    <property type="entry name" value="ARID"/>
    <property type="match status" value="1"/>
</dbReference>
<feature type="compositionally biased region" description="Polar residues" evidence="1">
    <location>
        <begin position="1217"/>
        <end position="1244"/>
    </location>
</feature>
<gene>
    <name evidence="3" type="ORF">A0H81_07506</name>
</gene>
<feature type="compositionally biased region" description="Basic and acidic residues" evidence="1">
    <location>
        <begin position="1248"/>
        <end position="1258"/>
    </location>
</feature>
<feature type="region of interest" description="Disordered" evidence="1">
    <location>
        <begin position="90"/>
        <end position="150"/>
    </location>
</feature>
<feature type="region of interest" description="Disordered" evidence="1">
    <location>
        <begin position="878"/>
        <end position="1141"/>
    </location>
</feature>
<name>A0A1C7M665_GRIFR</name>
<feature type="compositionally biased region" description="Basic and acidic residues" evidence="1">
    <location>
        <begin position="1126"/>
        <end position="1141"/>
    </location>
</feature>
<feature type="compositionally biased region" description="Basic residues" evidence="1">
    <location>
        <begin position="1001"/>
        <end position="1020"/>
    </location>
</feature>
<evidence type="ECO:0000313" key="3">
    <source>
        <dbReference type="EMBL" id="OBZ72332.1"/>
    </source>
</evidence>
<accession>A0A1C7M665</accession>
<proteinExistence type="predicted"/>
<feature type="compositionally biased region" description="Pro residues" evidence="1">
    <location>
        <begin position="947"/>
        <end position="959"/>
    </location>
</feature>
<comment type="caution">
    <text evidence="3">The sequence shown here is derived from an EMBL/GenBank/DDBJ whole genome shotgun (WGS) entry which is preliminary data.</text>
</comment>
<feature type="region of interest" description="Disordered" evidence="1">
    <location>
        <begin position="274"/>
        <end position="293"/>
    </location>
</feature>
<evidence type="ECO:0000256" key="1">
    <source>
        <dbReference type="SAM" id="MobiDB-lite"/>
    </source>
</evidence>
<feature type="compositionally biased region" description="Low complexity" evidence="1">
    <location>
        <begin position="279"/>
        <end position="293"/>
    </location>
</feature>
<dbReference type="InterPro" id="IPR001606">
    <property type="entry name" value="ARID_dom"/>
</dbReference>
<dbReference type="OMA" id="EQPWAIF"/>
<dbReference type="Gene3D" id="1.10.150.60">
    <property type="entry name" value="ARID DNA-binding domain"/>
    <property type="match status" value="1"/>
</dbReference>